<dbReference type="AlphaFoldDB" id="A0A9D1HAC6"/>
<dbReference type="EMBL" id="DVLY01000143">
    <property type="protein sequence ID" value="HIT98326.1"/>
    <property type="molecule type" value="Genomic_DNA"/>
</dbReference>
<evidence type="ECO:0000313" key="2">
    <source>
        <dbReference type="Proteomes" id="UP000824161"/>
    </source>
</evidence>
<reference evidence="1" key="2">
    <citation type="journal article" date="2021" name="PeerJ">
        <title>Extensive microbial diversity within the chicken gut microbiome revealed by metagenomics and culture.</title>
        <authorList>
            <person name="Gilroy R."/>
            <person name="Ravi A."/>
            <person name="Getino M."/>
            <person name="Pursley I."/>
            <person name="Horton D.L."/>
            <person name="Alikhan N.F."/>
            <person name="Baker D."/>
            <person name="Gharbi K."/>
            <person name="Hall N."/>
            <person name="Watson M."/>
            <person name="Adriaenssens E.M."/>
            <person name="Foster-Nyarko E."/>
            <person name="Jarju S."/>
            <person name="Secka A."/>
            <person name="Antonio M."/>
            <person name="Oren A."/>
            <person name="Chaudhuri R.R."/>
            <person name="La Ragione R."/>
            <person name="Hildebrand F."/>
            <person name="Pallen M.J."/>
        </authorList>
    </citation>
    <scope>NUCLEOTIDE SEQUENCE</scope>
    <source>
        <strain evidence="1">1383</strain>
    </source>
</reference>
<comment type="caution">
    <text evidence="1">The sequence shown here is derived from an EMBL/GenBank/DDBJ whole genome shotgun (WGS) entry which is preliminary data.</text>
</comment>
<organism evidence="1 2">
    <name type="scientific">Candidatus Merdimorpha stercoravium</name>
    <dbReference type="NCBI Taxonomy" id="2840863"/>
    <lineage>
        <taxon>Bacteria</taxon>
        <taxon>Pseudomonadati</taxon>
        <taxon>Bacteroidota</taxon>
        <taxon>Flavobacteriia</taxon>
        <taxon>Flavobacteriales</taxon>
        <taxon>Candidatus Merdimorpha</taxon>
    </lineage>
</organism>
<evidence type="ECO:0000313" key="1">
    <source>
        <dbReference type="EMBL" id="HIT98326.1"/>
    </source>
</evidence>
<reference evidence="1" key="1">
    <citation type="submission" date="2020-10" db="EMBL/GenBank/DDBJ databases">
        <authorList>
            <person name="Gilroy R."/>
        </authorList>
    </citation>
    <scope>NUCLEOTIDE SEQUENCE</scope>
    <source>
        <strain evidence="1">1383</strain>
    </source>
</reference>
<dbReference type="Proteomes" id="UP000824161">
    <property type="component" value="Unassembled WGS sequence"/>
</dbReference>
<sequence>MAAEGGGVPRKSLAGALPALLCALCLSVPLSGQALRVDTALVRMARGEVQEYVIPQMASLEQPGIVRSGYRTVYPSGWTLGKASLSDGEGLINFFVIRLQGPAQKAQTADTFYDEKAHRGIAEGYGGRYLGSEYFRTRAGKEAVRIASFRSGTQGGEYVWVYFVRLSSGLTLSSTGIAPGLPPREGVLPQKAARYQALFDAMIREVDRR</sequence>
<gene>
    <name evidence="1" type="ORF">IAC44_05745</name>
</gene>
<name>A0A9D1HAC6_9FLAO</name>
<protein>
    <submittedName>
        <fullName evidence="1">Uncharacterized protein</fullName>
    </submittedName>
</protein>
<proteinExistence type="predicted"/>
<accession>A0A9D1HAC6</accession>